<dbReference type="OrthoDB" id="244732at2"/>
<dbReference type="SMART" id="SM00564">
    <property type="entry name" value="PQQ"/>
    <property type="match status" value="4"/>
</dbReference>
<feature type="domain" description="Pyrrolo-quinoline quinone repeat" evidence="2">
    <location>
        <begin position="322"/>
        <end position="407"/>
    </location>
</feature>
<feature type="domain" description="Pyrrolo-quinoline quinone repeat" evidence="2">
    <location>
        <begin position="90"/>
        <end position="275"/>
    </location>
</feature>
<dbReference type="Pfam" id="PF13360">
    <property type="entry name" value="PQQ_2"/>
    <property type="match status" value="2"/>
</dbReference>
<keyword evidence="4" id="KW-1185">Reference proteome</keyword>
<dbReference type="SUPFAM" id="SSF50998">
    <property type="entry name" value="Quinoprotein alcohol dehydrogenase-like"/>
    <property type="match status" value="1"/>
</dbReference>
<dbReference type="RefSeq" id="WP_146586350.1">
    <property type="nucleotide sequence ID" value="NZ_SJPO01000004.1"/>
</dbReference>
<dbReference type="EMBL" id="SJPO01000004">
    <property type="protein sequence ID" value="TWT77316.1"/>
    <property type="molecule type" value="Genomic_DNA"/>
</dbReference>
<sequence length="422" mass="44306" precursor="true">MLCGYTRPLLALAFIASVPHPSSADWPRFRGPNGDGLAPAADIPLNWTPDNTLWLVELGGVGHGSPVIAGDRLFVVAAAADSASISLDCYHAISGKRLWRREQPGQPTHLHALNSYASGTPAVADGVVAVSWADAESFYLAAYSVEGRELWRKDLGGYSSSHGYSRSPIIVDGVVYLASNQQSGSYVLAADLHSGDEQWRRELEPGKASYDTPCVVPTAAGGQALVVGSSELRMDAVDLKTGEVAWSADGVFPQRCVSSPIYAGGLVFESSGSGGGGKLLVGVRPPQAGTKAAEVAVEIGRGAPYVPTPLALGDMLVVWHERGSVAGFDISTGKQLWQERLGGKYFASPVAVGDVVWNVSMDGEAVALAADRDGCRVLARNNLGEPTEATLAVAGNRLYVRTEKSLMCIGTPQTAAVLPARH</sequence>
<reference evidence="3 4" key="1">
    <citation type="submission" date="2019-02" db="EMBL/GenBank/DDBJ databases">
        <title>Deep-cultivation of Planctomycetes and their phenomic and genomic characterization uncovers novel biology.</title>
        <authorList>
            <person name="Wiegand S."/>
            <person name="Jogler M."/>
            <person name="Boedeker C."/>
            <person name="Pinto D."/>
            <person name="Vollmers J."/>
            <person name="Rivas-Marin E."/>
            <person name="Kohn T."/>
            <person name="Peeters S.H."/>
            <person name="Heuer A."/>
            <person name="Rast P."/>
            <person name="Oberbeckmann S."/>
            <person name="Bunk B."/>
            <person name="Jeske O."/>
            <person name="Meyerdierks A."/>
            <person name="Storesund J.E."/>
            <person name="Kallscheuer N."/>
            <person name="Luecker S."/>
            <person name="Lage O.M."/>
            <person name="Pohl T."/>
            <person name="Merkel B.J."/>
            <person name="Hornburger P."/>
            <person name="Mueller R.-W."/>
            <person name="Bruemmer F."/>
            <person name="Labrenz M."/>
            <person name="Spormann A.M."/>
            <person name="Op Den Camp H."/>
            <person name="Overmann J."/>
            <person name="Amann R."/>
            <person name="Jetten M.S.M."/>
            <person name="Mascher T."/>
            <person name="Medema M.H."/>
            <person name="Devos D.P."/>
            <person name="Kaster A.-K."/>
            <person name="Ovreas L."/>
            <person name="Rohde M."/>
            <person name="Galperin M.Y."/>
            <person name="Jogler C."/>
        </authorList>
    </citation>
    <scope>NUCLEOTIDE SEQUENCE [LARGE SCALE GENOMIC DNA]</scope>
    <source>
        <strain evidence="3 4">Pla123a</strain>
    </source>
</reference>
<dbReference type="Gene3D" id="2.40.10.480">
    <property type="match status" value="1"/>
</dbReference>
<dbReference type="Proteomes" id="UP000318478">
    <property type="component" value="Unassembled WGS sequence"/>
</dbReference>
<accession>A0A5C5YQX7</accession>
<name>A0A5C5YQX7_9BACT</name>
<proteinExistence type="predicted"/>
<dbReference type="GO" id="GO:0016491">
    <property type="term" value="F:oxidoreductase activity"/>
    <property type="evidence" value="ECO:0007669"/>
    <property type="project" value="UniProtKB-KW"/>
</dbReference>
<protein>
    <submittedName>
        <fullName evidence="3">Quinohemoprotein alcohol dehydrogenase ADH IIB</fullName>
        <ecNumber evidence="3">1.1.9.1</ecNumber>
    </submittedName>
</protein>
<dbReference type="InterPro" id="IPR011047">
    <property type="entry name" value="Quinoprotein_ADH-like_sf"/>
</dbReference>
<keyword evidence="3" id="KW-0560">Oxidoreductase</keyword>
<evidence type="ECO:0000259" key="2">
    <source>
        <dbReference type="Pfam" id="PF13360"/>
    </source>
</evidence>
<keyword evidence="1" id="KW-0732">Signal</keyword>
<evidence type="ECO:0000313" key="3">
    <source>
        <dbReference type="EMBL" id="TWT77316.1"/>
    </source>
</evidence>
<gene>
    <name evidence="3" type="primary">qbdA</name>
    <name evidence="3" type="ORF">Pla123a_19760</name>
</gene>
<comment type="caution">
    <text evidence="3">The sequence shown here is derived from an EMBL/GenBank/DDBJ whole genome shotgun (WGS) entry which is preliminary data.</text>
</comment>
<feature type="chain" id="PRO_5022826424" evidence="1">
    <location>
        <begin position="25"/>
        <end position="422"/>
    </location>
</feature>
<dbReference type="PANTHER" id="PTHR34512">
    <property type="entry name" value="CELL SURFACE PROTEIN"/>
    <property type="match status" value="1"/>
</dbReference>
<dbReference type="EC" id="1.1.9.1" evidence="3"/>
<dbReference type="Gene3D" id="2.130.10.10">
    <property type="entry name" value="YVTN repeat-like/Quinoprotein amine dehydrogenase"/>
    <property type="match status" value="1"/>
</dbReference>
<evidence type="ECO:0000256" key="1">
    <source>
        <dbReference type="SAM" id="SignalP"/>
    </source>
</evidence>
<organism evidence="3 4">
    <name type="scientific">Posidoniimonas polymericola</name>
    <dbReference type="NCBI Taxonomy" id="2528002"/>
    <lineage>
        <taxon>Bacteria</taxon>
        <taxon>Pseudomonadati</taxon>
        <taxon>Planctomycetota</taxon>
        <taxon>Planctomycetia</taxon>
        <taxon>Pirellulales</taxon>
        <taxon>Lacipirellulaceae</taxon>
        <taxon>Posidoniimonas</taxon>
    </lineage>
</organism>
<evidence type="ECO:0000313" key="4">
    <source>
        <dbReference type="Proteomes" id="UP000318478"/>
    </source>
</evidence>
<dbReference type="AlphaFoldDB" id="A0A5C5YQX7"/>
<feature type="signal peptide" evidence="1">
    <location>
        <begin position="1"/>
        <end position="24"/>
    </location>
</feature>
<dbReference type="PANTHER" id="PTHR34512:SF30">
    <property type="entry name" value="OUTER MEMBRANE PROTEIN ASSEMBLY FACTOR BAMB"/>
    <property type="match status" value="1"/>
</dbReference>
<dbReference type="InterPro" id="IPR018391">
    <property type="entry name" value="PQQ_b-propeller_rpt"/>
</dbReference>
<dbReference type="InterPro" id="IPR002372">
    <property type="entry name" value="PQQ_rpt_dom"/>
</dbReference>
<dbReference type="InterPro" id="IPR015943">
    <property type="entry name" value="WD40/YVTN_repeat-like_dom_sf"/>
</dbReference>